<feature type="transmembrane region" description="Helical" evidence="1">
    <location>
        <begin position="6"/>
        <end position="25"/>
    </location>
</feature>
<dbReference type="AlphaFoldDB" id="A0A517V6G3"/>
<dbReference type="RefSeq" id="WP_145223764.1">
    <property type="nucleotide sequence ID" value="NZ_CP036343.1"/>
</dbReference>
<keyword evidence="3" id="KW-1185">Reference proteome</keyword>
<dbReference type="KEGG" id="gax:Pan161_02140"/>
<evidence type="ECO:0000256" key="1">
    <source>
        <dbReference type="SAM" id="Phobius"/>
    </source>
</evidence>
<reference evidence="2 3" key="1">
    <citation type="submission" date="2019-02" db="EMBL/GenBank/DDBJ databases">
        <title>Deep-cultivation of Planctomycetes and their phenomic and genomic characterization uncovers novel biology.</title>
        <authorList>
            <person name="Wiegand S."/>
            <person name="Jogler M."/>
            <person name="Boedeker C."/>
            <person name="Pinto D."/>
            <person name="Vollmers J."/>
            <person name="Rivas-Marin E."/>
            <person name="Kohn T."/>
            <person name="Peeters S.H."/>
            <person name="Heuer A."/>
            <person name="Rast P."/>
            <person name="Oberbeckmann S."/>
            <person name="Bunk B."/>
            <person name="Jeske O."/>
            <person name="Meyerdierks A."/>
            <person name="Storesund J.E."/>
            <person name="Kallscheuer N."/>
            <person name="Luecker S."/>
            <person name="Lage O.M."/>
            <person name="Pohl T."/>
            <person name="Merkel B.J."/>
            <person name="Hornburger P."/>
            <person name="Mueller R.-W."/>
            <person name="Bruemmer F."/>
            <person name="Labrenz M."/>
            <person name="Spormann A.M."/>
            <person name="Op den Camp H."/>
            <person name="Overmann J."/>
            <person name="Amann R."/>
            <person name="Jetten M.S.M."/>
            <person name="Mascher T."/>
            <person name="Medema M.H."/>
            <person name="Devos D.P."/>
            <person name="Kaster A.-K."/>
            <person name="Ovreas L."/>
            <person name="Rohde M."/>
            <person name="Galperin M.Y."/>
            <person name="Jogler C."/>
        </authorList>
    </citation>
    <scope>NUCLEOTIDE SEQUENCE [LARGE SCALE GENOMIC DNA]</scope>
    <source>
        <strain evidence="2 3">Pan161</strain>
    </source>
</reference>
<protein>
    <submittedName>
        <fullName evidence="2">Uncharacterized protein</fullName>
    </submittedName>
</protein>
<keyword evidence="1" id="KW-1133">Transmembrane helix</keyword>
<dbReference type="OrthoDB" id="10013976at2"/>
<dbReference type="Proteomes" id="UP000316855">
    <property type="component" value="Chromosome"/>
</dbReference>
<feature type="transmembrane region" description="Helical" evidence="1">
    <location>
        <begin position="157"/>
        <end position="175"/>
    </location>
</feature>
<name>A0A517V6G3_9PLAN</name>
<accession>A0A517V6G3</accession>
<keyword evidence="1" id="KW-0472">Membrane</keyword>
<organism evidence="2 3">
    <name type="scientific">Gimesia algae</name>
    <dbReference type="NCBI Taxonomy" id="2527971"/>
    <lineage>
        <taxon>Bacteria</taxon>
        <taxon>Pseudomonadati</taxon>
        <taxon>Planctomycetota</taxon>
        <taxon>Planctomycetia</taxon>
        <taxon>Planctomycetales</taxon>
        <taxon>Planctomycetaceae</taxon>
        <taxon>Gimesia</taxon>
    </lineage>
</organism>
<evidence type="ECO:0000313" key="2">
    <source>
        <dbReference type="EMBL" id="QDT88596.1"/>
    </source>
</evidence>
<gene>
    <name evidence="2" type="ORF">Pan161_02140</name>
</gene>
<dbReference type="EMBL" id="CP036343">
    <property type="protein sequence ID" value="QDT88596.1"/>
    <property type="molecule type" value="Genomic_DNA"/>
</dbReference>
<keyword evidence="1" id="KW-0812">Transmembrane</keyword>
<evidence type="ECO:0000313" key="3">
    <source>
        <dbReference type="Proteomes" id="UP000316855"/>
    </source>
</evidence>
<feature type="transmembrane region" description="Helical" evidence="1">
    <location>
        <begin position="45"/>
        <end position="65"/>
    </location>
</feature>
<proteinExistence type="predicted"/>
<sequence>MQTEIAQIAAAIIAIAAIGGFAFLYAKAMFEAWRQPTVKQAHGTAYVYVATILAGLVGGVAAMVFNEELPKVPIDGAANASPTAAAPQADSPETLSTFGPQAGGTALFRSVNVFSYSNFLPAMSAVYVLVYLMIGIAGIITWVRVGDTNTSDLVKNIALISIGLFVAILRTFFNIGNG</sequence>
<feature type="transmembrane region" description="Helical" evidence="1">
    <location>
        <begin position="125"/>
        <end position="145"/>
    </location>
</feature>